<proteinExistence type="predicted"/>
<keyword evidence="2" id="KW-1185">Reference proteome</keyword>
<reference evidence="1 2" key="1">
    <citation type="submission" date="2023-05" db="EMBL/GenBank/DDBJ databases">
        <title>B98-5 Cell Line De Novo Hybrid Assembly: An Optical Mapping Approach.</title>
        <authorList>
            <person name="Kananen K."/>
            <person name="Auerbach J.A."/>
            <person name="Kautto E."/>
            <person name="Blachly J.S."/>
        </authorList>
    </citation>
    <scope>NUCLEOTIDE SEQUENCE [LARGE SCALE GENOMIC DNA]</scope>
    <source>
        <strain evidence="1">B95-8</strain>
        <tissue evidence="1">Cell line</tissue>
    </source>
</reference>
<sequence>KILKNNETLVQHGVKPQEIAQVEIFSANPDQYPVKRIVGLTDVCQIITVTVQT</sequence>
<evidence type="ECO:0000313" key="2">
    <source>
        <dbReference type="Proteomes" id="UP001266305"/>
    </source>
</evidence>
<comment type="caution">
    <text evidence="1">The sequence shown here is derived from an EMBL/GenBank/DDBJ whole genome shotgun (WGS) entry which is preliminary data.</text>
</comment>
<gene>
    <name evidence="1" type="ORF">P7K49_025571</name>
</gene>
<dbReference type="Proteomes" id="UP001266305">
    <property type="component" value="Unassembled WGS sequence"/>
</dbReference>
<feature type="non-terminal residue" evidence="1">
    <location>
        <position position="1"/>
    </location>
</feature>
<protein>
    <submittedName>
        <fullName evidence="1">Uncharacterized protein</fullName>
    </submittedName>
</protein>
<accession>A0ABQ9UHJ4</accession>
<evidence type="ECO:0000313" key="1">
    <source>
        <dbReference type="EMBL" id="KAK2096537.1"/>
    </source>
</evidence>
<feature type="non-terminal residue" evidence="1">
    <location>
        <position position="53"/>
    </location>
</feature>
<organism evidence="1 2">
    <name type="scientific">Saguinus oedipus</name>
    <name type="common">Cotton-top tamarin</name>
    <name type="synonym">Oedipomidas oedipus</name>
    <dbReference type="NCBI Taxonomy" id="9490"/>
    <lineage>
        <taxon>Eukaryota</taxon>
        <taxon>Metazoa</taxon>
        <taxon>Chordata</taxon>
        <taxon>Craniata</taxon>
        <taxon>Vertebrata</taxon>
        <taxon>Euteleostomi</taxon>
        <taxon>Mammalia</taxon>
        <taxon>Eutheria</taxon>
        <taxon>Euarchontoglires</taxon>
        <taxon>Primates</taxon>
        <taxon>Haplorrhini</taxon>
        <taxon>Platyrrhini</taxon>
        <taxon>Cebidae</taxon>
        <taxon>Callitrichinae</taxon>
        <taxon>Saguinus</taxon>
    </lineage>
</organism>
<dbReference type="EMBL" id="JASSZA010000012">
    <property type="protein sequence ID" value="KAK2096537.1"/>
    <property type="molecule type" value="Genomic_DNA"/>
</dbReference>
<name>A0ABQ9UHJ4_SAGOE</name>